<reference evidence="4" key="1">
    <citation type="journal article" date="2019" name="Int. J. Syst. Evol. Microbiol.">
        <title>The Global Catalogue of Microorganisms (GCM) 10K type strain sequencing project: providing services to taxonomists for standard genome sequencing and annotation.</title>
        <authorList>
            <consortium name="The Broad Institute Genomics Platform"/>
            <consortium name="The Broad Institute Genome Sequencing Center for Infectious Disease"/>
            <person name="Wu L."/>
            <person name="Ma J."/>
        </authorList>
    </citation>
    <scope>NUCLEOTIDE SEQUENCE [LARGE SCALE GENOMIC DNA]</scope>
    <source>
        <strain evidence="4">CGMCC 1.12404</strain>
    </source>
</reference>
<feature type="region of interest" description="Disordered" evidence="1">
    <location>
        <begin position="230"/>
        <end position="467"/>
    </location>
</feature>
<feature type="transmembrane region" description="Helical" evidence="2">
    <location>
        <begin position="29"/>
        <end position="50"/>
    </location>
</feature>
<feature type="transmembrane region" description="Helical" evidence="2">
    <location>
        <begin position="62"/>
        <end position="85"/>
    </location>
</feature>
<keyword evidence="2" id="KW-0812">Transmembrane</keyword>
<feature type="compositionally biased region" description="Basic and acidic residues" evidence="1">
    <location>
        <begin position="278"/>
        <end position="294"/>
    </location>
</feature>
<name>A0ABQ1H426_9BACL</name>
<evidence type="ECO:0000256" key="1">
    <source>
        <dbReference type="SAM" id="MobiDB-lite"/>
    </source>
</evidence>
<feature type="transmembrane region" description="Helical" evidence="2">
    <location>
        <begin position="164"/>
        <end position="190"/>
    </location>
</feature>
<feature type="compositionally biased region" description="Basic and acidic residues" evidence="1">
    <location>
        <begin position="341"/>
        <end position="365"/>
    </location>
</feature>
<evidence type="ECO:0000256" key="2">
    <source>
        <dbReference type="SAM" id="Phobius"/>
    </source>
</evidence>
<feature type="compositionally biased region" description="Basic and acidic residues" evidence="1">
    <location>
        <begin position="403"/>
        <end position="414"/>
    </location>
</feature>
<dbReference type="EMBL" id="BMEX01000027">
    <property type="protein sequence ID" value="GGA57903.1"/>
    <property type="molecule type" value="Genomic_DNA"/>
</dbReference>
<accession>A0ABQ1H426</accession>
<protein>
    <submittedName>
        <fullName evidence="3">Uncharacterized protein</fullName>
    </submittedName>
</protein>
<keyword evidence="2" id="KW-1133">Transmembrane helix</keyword>
<feature type="compositionally biased region" description="Basic and acidic residues" evidence="1">
    <location>
        <begin position="434"/>
        <end position="467"/>
    </location>
</feature>
<sequence>MEWYHEWQQKARNRYQDGYYPKHKRMPNFIVRFLYGIGYFLGDFVPLTLNLLEGIYRTIQRLLAFIAELLIDASTGIVLVGSIVFSITHSIELLRAWGATDGLEYIGVLMFEVVFISATATLTKMLMKGKTPSFKNFGFVFSISGFTMGILFVFWSNISGMADGWGGTVIGGATPILLIISEGLIAYRYMDETEDESKMMELIQRNQLSIGDVTKALEIYLSNQRKMELESQKISSNREEEKFEESPLENLESGDLENPPTENRETGDLENPPAENLETSKLETSRLEEKKLENQESLETGELETSRQKLTESITSWKLENLPPRVENRAKPTSLKVSTLEGEKLEDQKLEDQKLEAGELEKPESGDLENLETSKLEEFATGEMETSSLEDLEVETGEQIGELEEKLETPKLEAGESSSVENLETGESSNLENQKQETSKVEKVEKEEKFTKEDLEHFSREELEAMKGADPEDVAVRILEREGELPGRPRLKRLTGCTEWDARKTLRELKKELNAS</sequence>
<evidence type="ECO:0000313" key="3">
    <source>
        <dbReference type="EMBL" id="GGA57903.1"/>
    </source>
</evidence>
<comment type="caution">
    <text evidence="3">The sequence shown here is derived from an EMBL/GenBank/DDBJ whole genome shotgun (WGS) entry which is preliminary data.</text>
</comment>
<proteinExistence type="predicted"/>
<organism evidence="3 4">
    <name type="scientific">Kroppenstedtia guangzhouensis</name>
    <dbReference type="NCBI Taxonomy" id="1274356"/>
    <lineage>
        <taxon>Bacteria</taxon>
        <taxon>Bacillati</taxon>
        <taxon>Bacillota</taxon>
        <taxon>Bacilli</taxon>
        <taxon>Bacillales</taxon>
        <taxon>Thermoactinomycetaceae</taxon>
        <taxon>Kroppenstedtia</taxon>
    </lineage>
</organism>
<dbReference type="RefSeq" id="WP_188433668.1">
    <property type="nucleotide sequence ID" value="NZ_BMEX01000027.1"/>
</dbReference>
<feature type="transmembrane region" description="Helical" evidence="2">
    <location>
        <begin position="139"/>
        <end position="158"/>
    </location>
</feature>
<feature type="compositionally biased region" description="Polar residues" evidence="1">
    <location>
        <begin position="416"/>
        <end position="433"/>
    </location>
</feature>
<feature type="compositionally biased region" description="Basic and acidic residues" evidence="1">
    <location>
        <begin position="230"/>
        <end position="245"/>
    </location>
</feature>
<dbReference type="Proteomes" id="UP000617979">
    <property type="component" value="Unassembled WGS sequence"/>
</dbReference>
<keyword evidence="2" id="KW-0472">Membrane</keyword>
<feature type="transmembrane region" description="Helical" evidence="2">
    <location>
        <begin position="105"/>
        <end position="127"/>
    </location>
</feature>
<gene>
    <name evidence="3" type="ORF">GCM10007416_33880</name>
</gene>
<feature type="compositionally biased region" description="Acidic residues" evidence="1">
    <location>
        <begin position="246"/>
        <end position="255"/>
    </location>
</feature>
<evidence type="ECO:0000313" key="4">
    <source>
        <dbReference type="Proteomes" id="UP000617979"/>
    </source>
</evidence>
<keyword evidence="4" id="KW-1185">Reference proteome</keyword>